<dbReference type="InterPro" id="IPR020825">
    <property type="entry name" value="Phe-tRNA_synthase-like_B3/B4"/>
</dbReference>
<evidence type="ECO:0000256" key="2">
    <source>
        <dbReference type="ARBA" id="ARBA00049255"/>
    </source>
</evidence>
<evidence type="ECO:0000313" key="5">
    <source>
        <dbReference type="Proteomes" id="UP001162156"/>
    </source>
</evidence>
<name>A0AAV8XD64_9CUCU</name>
<dbReference type="PANTHER" id="PTHR10947:SF0">
    <property type="entry name" value="PHENYLALANINE--TRNA LIGASE BETA SUBUNIT"/>
    <property type="match status" value="1"/>
</dbReference>
<dbReference type="InterPro" id="IPR009061">
    <property type="entry name" value="DNA-bd_dom_put_sf"/>
</dbReference>
<dbReference type="EMBL" id="JANEYF010003495">
    <property type="protein sequence ID" value="KAJ8935955.1"/>
    <property type="molecule type" value="Genomic_DNA"/>
</dbReference>
<organism evidence="4 5">
    <name type="scientific">Rhamnusium bicolor</name>
    <dbReference type="NCBI Taxonomy" id="1586634"/>
    <lineage>
        <taxon>Eukaryota</taxon>
        <taxon>Metazoa</taxon>
        <taxon>Ecdysozoa</taxon>
        <taxon>Arthropoda</taxon>
        <taxon>Hexapoda</taxon>
        <taxon>Insecta</taxon>
        <taxon>Pterygota</taxon>
        <taxon>Neoptera</taxon>
        <taxon>Endopterygota</taxon>
        <taxon>Coleoptera</taxon>
        <taxon>Polyphaga</taxon>
        <taxon>Cucujiformia</taxon>
        <taxon>Chrysomeloidea</taxon>
        <taxon>Cerambycidae</taxon>
        <taxon>Lepturinae</taxon>
        <taxon>Rhagiini</taxon>
        <taxon>Rhamnusium</taxon>
    </lineage>
</organism>
<dbReference type="InterPro" id="IPR040659">
    <property type="entry name" value="PhetRS_B1"/>
</dbReference>
<evidence type="ECO:0000259" key="3">
    <source>
        <dbReference type="Pfam" id="PF18262"/>
    </source>
</evidence>
<dbReference type="GO" id="GO:0004826">
    <property type="term" value="F:phenylalanine-tRNA ligase activity"/>
    <property type="evidence" value="ECO:0007669"/>
    <property type="project" value="UniProtKB-EC"/>
</dbReference>
<accession>A0AAV8XD64</accession>
<protein>
    <recommendedName>
        <fullName evidence="3">Phenylalanine--tRNA ligase beta subunit B1 domain-containing protein</fullName>
    </recommendedName>
</protein>
<dbReference type="InterPro" id="IPR045060">
    <property type="entry name" value="Phe-tRNA-ligase_IIc_bsu"/>
</dbReference>
<comment type="catalytic activity">
    <reaction evidence="2">
        <text>tRNA(Phe) + L-phenylalanine + ATP = L-phenylalanyl-tRNA(Phe) + AMP + diphosphate + H(+)</text>
        <dbReference type="Rhea" id="RHEA:19413"/>
        <dbReference type="Rhea" id="RHEA-COMP:9668"/>
        <dbReference type="Rhea" id="RHEA-COMP:9699"/>
        <dbReference type="ChEBI" id="CHEBI:15378"/>
        <dbReference type="ChEBI" id="CHEBI:30616"/>
        <dbReference type="ChEBI" id="CHEBI:33019"/>
        <dbReference type="ChEBI" id="CHEBI:58095"/>
        <dbReference type="ChEBI" id="CHEBI:78442"/>
        <dbReference type="ChEBI" id="CHEBI:78531"/>
        <dbReference type="ChEBI" id="CHEBI:456215"/>
        <dbReference type="EC" id="6.1.1.20"/>
    </reaction>
</comment>
<dbReference type="Gene3D" id="3.50.40.10">
    <property type="entry name" value="Phenylalanyl-trna Synthetase, Chain B, domain 3"/>
    <property type="match status" value="1"/>
</dbReference>
<reference evidence="4" key="1">
    <citation type="journal article" date="2023" name="Insect Mol. Biol.">
        <title>Genome sequencing provides insights into the evolution of gene families encoding plant cell wall-degrading enzymes in longhorned beetles.</title>
        <authorList>
            <person name="Shin N.R."/>
            <person name="Okamura Y."/>
            <person name="Kirsch R."/>
            <person name="Pauchet Y."/>
        </authorList>
    </citation>
    <scope>NUCLEOTIDE SEQUENCE</scope>
    <source>
        <tissue evidence="4">Midgut</tissue>
    </source>
</reference>
<dbReference type="GO" id="GO:0009328">
    <property type="term" value="C:phenylalanine-tRNA ligase complex"/>
    <property type="evidence" value="ECO:0007669"/>
    <property type="project" value="TreeGrafter"/>
</dbReference>
<dbReference type="SUPFAM" id="SSF46955">
    <property type="entry name" value="Putative DNA-binding domain"/>
    <property type="match status" value="1"/>
</dbReference>
<dbReference type="Gene3D" id="3.30.56.10">
    <property type="match status" value="1"/>
</dbReference>
<evidence type="ECO:0000313" key="4">
    <source>
        <dbReference type="EMBL" id="KAJ8935955.1"/>
    </source>
</evidence>
<keyword evidence="5" id="KW-1185">Reference proteome</keyword>
<dbReference type="GO" id="GO:0006432">
    <property type="term" value="P:phenylalanyl-tRNA aminoacylation"/>
    <property type="evidence" value="ECO:0007669"/>
    <property type="project" value="InterPro"/>
</dbReference>
<feature type="domain" description="Phenylalanine--tRNA ligase beta subunit B1" evidence="3">
    <location>
        <begin position="1"/>
        <end position="92"/>
    </location>
</feature>
<dbReference type="PANTHER" id="PTHR10947">
    <property type="entry name" value="PHENYLALANYL-TRNA SYNTHETASE BETA CHAIN AND LEUCINE-RICH REPEAT-CONTAINING PROTEIN 47"/>
    <property type="match status" value="1"/>
</dbReference>
<evidence type="ECO:0000256" key="1">
    <source>
        <dbReference type="ARBA" id="ARBA00011209"/>
    </source>
</evidence>
<dbReference type="FunFam" id="3.30.56.10:FF:000005">
    <property type="entry name" value="Phenylalanine--tRNA ligase beta subunit"/>
    <property type="match status" value="1"/>
</dbReference>
<comment type="caution">
    <text evidence="4">The sequence shown here is derived from an EMBL/GenBank/DDBJ whole genome shotgun (WGS) entry which is preliminary data.</text>
</comment>
<comment type="subunit">
    <text evidence="1">Tetramer of two alpha and two beta subunits.</text>
</comment>
<dbReference type="Proteomes" id="UP001162156">
    <property type="component" value="Unassembled WGS sequence"/>
</dbReference>
<dbReference type="Pfam" id="PF18262">
    <property type="entry name" value="PhetRS_B1"/>
    <property type="match status" value="1"/>
</dbReference>
<proteinExistence type="predicted"/>
<gene>
    <name evidence="4" type="ORF">NQ314_012577</name>
</gene>
<sequence length="159" mass="18055">MPTIGIKRDLLFKSLGKTYTDDDFQKLCFEFGLELDEVTTEKQMITKEQGEDSQLTSGASEDIIYRIDIPANRYDLLCLEGLVLGLLIFQGKISPPIFKALKPSKGDLQKLIIKPDTARIRPFAVAAILLNLEFNQDTYNSFIDLQDKLHQNICRETDP</sequence>
<dbReference type="AlphaFoldDB" id="A0AAV8XD64"/>